<evidence type="ECO:0000256" key="2">
    <source>
        <dbReference type="ARBA" id="ARBA00004275"/>
    </source>
</evidence>
<evidence type="ECO:0000256" key="9">
    <source>
        <dbReference type="ARBA" id="ARBA00023098"/>
    </source>
</evidence>
<dbReference type="InterPro" id="IPR036250">
    <property type="entry name" value="AcylCo_DH-like_C"/>
</dbReference>
<dbReference type="PANTHER" id="PTHR10909">
    <property type="entry name" value="ELECTRON TRANSPORT OXIDOREDUCTASE"/>
    <property type="match status" value="1"/>
</dbReference>
<comment type="cofactor">
    <cofactor evidence="1">
        <name>FAD</name>
        <dbReference type="ChEBI" id="CHEBI:57692"/>
    </cofactor>
</comment>
<evidence type="ECO:0000259" key="11">
    <source>
        <dbReference type="Pfam" id="PF22924"/>
    </source>
</evidence>
<dbReference type="GO" id="GO:0071949">
    <property type="term" value="F:FAD binding"/>
    <property type="evidence" value="ECO:0007669"/>
    <property type="project" value="InterPro"/>
</dbReference>
<evidence type="ECO:0000256" key="6">
    <source>
        <dbReference type="ARBA" id="ARBA00022827"/>
    </source>
</evidence>
<keyword evidence="10" id="KW-0576">Peroxisome</keyword>
<evidence type="ECO:0000256" key="5">
    <source>
        <dbReference type="ARBA" id="ARBA00022630"/>
    </source>
</evidence>
<dbReference type="InterPro" id="IPR046373">
    <property type="entry name" value="Acyl-CoA_Oxase/DH_mid-dom_sf"/>
</dbReference>
<evidence type="ECO:0000313" key="12">
    <source>
        <dbReference type="EMBL" id="KAG0723383.1"/>
    </source>
</evidence>
<dbReference type="GO" id="GO:0005504">
    <property type="term" value="F:fatty acid binding"/>
    <property type="evidence" value="ECO:0007669"/>
    <property type="project" value="TreeGrafter"/>
</dbReference>
<keyword evidence="8" id="KW-0560">Oxidoreductase</keyword>
<dbReference type="EMBL" id="JACEEZ010008336">
    <property type="protein sequence ID" value="KAG0723383.1"/>
    <property type="molecule type" value="Genomic_DNA"/>
</dbReference>
<comment type="caution">
    <text evidence="12">The sequence shown here is derived from an EMBL/GenBank/DDBJ whole genome shotgun (WGS) entry which is preliminary data.</text>
</comment>
<keyword evidence="6" id="KW-0274">FAD</keyword>
<dbReference type="GO" id="GO:0003997">
    <property type="term" value="F:acyl-CoA oxidase activity"/>
    <property type="evidence" value="ECO:0007669"/>
    <property type="project" value="InterPro"/>
</dbReference>
<comment type="similarity">
    <text evidence="4">Belongs to the acyl-CoA oxidase family.</text>
</comment>
<evidence type="ECO:0000256" key="1">
    <source>
        <dbReference type="ARBA" id="ARBA00001974"/>
    </source>
</evidence>
<dbReference type="Pfam" id="PF22924">
    <property type="entry name" value="ACOX_C_alpha1"/>
    <property type="match status" value="1"/>
</dbReference>
<dbReference type="PANTHER" id="PTHR10909:SF250">
    <property type="entry name" value="PEROXISOMAL ACYL-COENZYME A OXIDASE 1"/>
    <property type="match status" value="1"/>
</dbReference>
<dbReference type="InterPro" id="IPR012258">
    <property type="entry name" value="Acyl-CoA_oxidase"/>
</dbReference>
<name>A0A8J4Y8H4_CHIOP</name>
<protein>
    <submittedName>
        <fullName evidence="12">Peroxisomal acyl-coenzyme A oxidase 1</fullName>
    </submittedName>
</protein>
<dbReference type="GO" id="GO:0033540">
    <property type="term" value="P:fatty acid beta-oxidation using acyl-CoA oxidase"/>
    <property type="evidence" value="ECO:0007669"/>
    <property type="project" value="TreeGrafter"/>
</dbReference>
<evidence type="ECO:0000256" key="4">
    <source>
        <dbReference type="ARBA" id="ARBA00006288"/>
    </source>
</evidence>
<accession>A0A8J4Y8H4</accession>
<reference evidence="12" key="1">
    <citation type="submission" date="2020-07" db="EMBL/GenBank/DDBJ databases">
        <title>The High-quality genome of the commercially important snow crab, Chionoecetes opilio.</title>
        <authorList>
            <person name="Jeong J.-H."/>
            <person name="Ryu S."/>
        </authorList>
    </citation>
    <scope>NUCLEOTIDE SEQUENCE</scope>
    <source>
        <strain evidence="12">MADBK_172401_WGS</strain>
        <tissue evidence="12">Digestive gland</tissue>
    </source>
</reference>
<keyword evidence="9" id="KW-0443">Lipid metabolism</keyword>
<evidence type="ECO:0000256" key="7">
    <source>
        <dbReference type="ARBA" id="ARBA00022832"/>
    </source>
</evidence>
<dbReference type="InterPro" id="IPR009100">
    <property type="entry name" value="AcylCoA_DH/oxidase_NM_dom_sf"/>
</dbReference>
<evidence type="ECO:0000256" key="8">
    <source>
        <dbReference type="ARBA" id="ARBA00023002"/>
    </source>
</evidence>
<dbReference type="AlphaFoldDB" id="A0A8J4Y8H4"/>
<dbReference type="FunFam" id="1.20.140.10:FF:000005">
    <property type="entry name" value="Acyl-coenzyme A oxidase"/>
    <property type="match status" value="1"/>
</dbReference>
<organism evidence="12 13">
    <name type="scientific">Chionoecetes opilio</name>
    <name type="common">Atlantic snow crab</name>
    <name type="synonym">Cancer opilio</name>
    <dbReference type="NCBI Taxonomy" id="41210"/>
    <lineage>
        <taxon>Eukaryota</taxon>
        <taxon>Metazoa</taxon>
        <taxon>Ecdysozoa</taxon>
        <taxon>Arthropoda</taxon>
        <taxon>Crustacea</taxon>
        <taxon>Multicrustacea</taxon>
        <taxon>Malacostraca</taxon>
        <taxon>Eumalacostraca</taxon>
        <taxon>Eucarida</taxon>
        <taxon>Decapoda</taxon>
        <taxon>Pleocyemata</taxon>
        <taxon>Brachyura</taxon>
        <taxon>Eubrachyura</taxon>
        <taxon>Majoidea</taxon>
        <taxon>Majidae</taxon>
        <taxon>Chionoecetes</taxon>
    </lineage>
</organism>
<comment type="pathway">
    <text evidence="3">Lipid metabolism; peroxisomal fatty acid beta-oxidation.</text>
</comment>
<keyword evidence="13" id="KW-1185">Reference proteome</keyword>
<dbReference type="GO" id="GO:0055088">
    <property type="term" value="P:lipid homeostasis"/>
    <property type="evidence" value="ECO:0007669"/>
    <property type="project" value="TreeGrafter"/>
</dbReference>
<dbReference type="SUPFAM" id="SSF47203">
    <property type="entry name" value="Acyl-CoA dehydrogenase C-terminal domain-like"/>
    <property type="match status" value="1"/>
</dbReference>
<dbReference type="Gene3D" id="2.40.110.10">
    <property type="entry name" value="Butyryl-CoA Dehydrogenase, subunit A, domain 2"/>
    <property type="match status" value="1"/>
</dbReference>
<dbReference type="SUPFAM" id="SSF56645">
    <property type="entry name" value="Acyl-CoA dehydrogenase NM domain-like"/>
    <property type="match status" value="1"/>
</dbReference>
<proteinExistence type="inferred from homology"/>
<comment type="subcellular location">
    <subcellularLocation>
        <location evidence="2">Peroxisome</location>
    </subcellularLocation>
</comment>
<dbReference type="GO" id="GO:0005777">
    <property type="term" value="C:peroxisome"/>
    <property type="evidence" value="ECO:0007669"/>
    <property type="project" value="UniProtKB-SubCell"/>
</dbReference>
<evidence type="ECO:0000256" key="10">
    <source>
        <dbReference type="ARBA" id="ARBA00023140"/>
    </source>
</evidence>
<dbReference type="InterPro" id="IPR055060">
    <property type="entry name" value="ACOX_C_alpha1"/>
</dbReference>
<dbReference type="OrthoDB" id="538336at2759"/>
<sequence>MRVVTQRVTAMAVFCITTWCSKPTSYRCVFCASQNRGLWQQQQQQQHEPAHEAREVDINTTRPREIDVFGITLGEIGPRLGTNSQDNGYLRFAHYRIPRTNLLMRHSQVLQDGTYVKPIHTKLSYGTMVVTRVGIAVTCAKKLACAVTIATRYSAVRHQSELVPGEPEPQILEYQTQQYKLLPHIASVYALILSARSVASVHRKVTADISRGNVDFLPELHALSSGIKAASAQDSTQGVETCRLACGGHGYMASSRLPSLYTSTTCAITYEGENTVLLLQVARYLIKSYRAAVKGKPVLPSVSYLTAAPPVHHTPQLSNKALVEAFRTSSATLVRETEAQLQRLCDMGQDFPHAWNSCSVTLVRCGEVSTTM</sequence>
<gene>
    <name evidence="12" type="primary">ACOX1_1</name>
    <name evidence="12" type="ORF">GWK47_000529</name>
</gene>
<keyword evidence="7" id="KW-0276">Fatty acid metabolism</keyword>
<keyword evidence="5" id="KW-0285">Flavoprotein</keyword>
<dbReference type="Proteomes" id="UP000770661">
    <property type="component" value="Unassembled WGS sequence"/>
</dbReference>
<evidence type="ECO:0000256" key="3">
    <source>
        <dbReference type="ARBA" id="ARBA00004846"/>
    </source>
</evidence>
<dbReference type="Gene3D" id="1.20.140.10">
    <property type="entry name" value="Butyryl-CoA Dehydrogenase, subunit A, domain 3"/>
    <property type="match status" value="1"/>
</dbReference>
<evidence type="ECO:0000313" key="13">
    <source>
        <dbReference type="Proteomes" id="UP000770661"/>
    </source>
</evidence>
<feature type="domain" description="Acyl-CoA oxidase C-alpha1" evidence="11">
    <location>
        <begin position="125"/>
        <end position="286"/>
    </location>
</feature>